<evidence type="ECO:0000313" key="3">
    <source>
        <dbReference type="EMBL" id="KAF9582121.1"/>
    </source>
</evidence>
<feature type="compositionally biased region" description="Low complexity" evidence="2">
    <location>
        <begin position="38"/>
        <end position="56"/>
    </location>
</feature>
<evidence type="ECO:0000313" key="4">
    <source>
        <dbReference type="Proteomes" id="UP000780801"/>
    </source>
</evidence>
<feature type="compositionally biased region" description="Polar residues" evidence="2">
    <location>
        <begin position="59"/>
        <end position="82"/>
    </location>
</feature>
<dbReference type="SMART" id="SM01388">
    <property type="entry name" value="Mob1_phocein"/>
    <property type="match status" value="1"/>
</dbReference>
<dbReference type="Gene3D" id="1.20.140.30">
    <property type="entry name" value="MOB kinase activator"/>
    <property type="match status" value="1"/>
</dbReference>
<dbReference type="InterPro" id="IPR036703">
    <property type="entry name" value="MOB_kinase_act_sf"/>
</dbReference>
<dbReference type="PANTHER" id="PTHR22599">
    <property type="entry name" value="MPS ONE BINDER KINASE ACTIVATOR-LIKE MOB"/>
    <property type="match status" value="1"/>
</dbReference>
<keyword evidence="1" id="KW-0479">Metal-binding</keyword>
<feature type="region of interest" description="Disordered" evidence="2">
    <location>
        <begin position="38"/>
        <end position="92"/>
    </location>
</feature>
<evidence type="ECO:0000256" key="1">
    <source>
        <dbReference type="PIRSR" id="PIRSR605301-1"/>
    </source>
</evidence>
<dbReference type="InterPro" id="IPR005301">
    <property type="entry name" value="MOB_kinase_act_fam"/>
</dbReference>
<gene>
    <name evidence="3" type="ORF">BGW38_000615</name>
</gene>
<feature type="non-terminal residue" evidence="3">
    <location>
        <position position="1"/>
    </location>
</feature>
<dbReference type="OrthoDB" id="10262609at2759"/>
<keyword evidence="4" id="KW-1185">Reference proteome</keyword>
<feature type="binding site" evidence="1">
    <location>
        <position position="168"/>
    </location>
    <ligand>
        <name>Zn(2+)</name>
        <dbReference type="ChEBI" id="CHEBI:29105"/>
    </ligand>
</feature>
<protein>
    <submittedName>
        <fullName evidence="3">Uncharacterized protein</fullName>
    </submittedName>
</protein>
<sequence>MLMEAQEQDLLSKNIVQSLSMAHTEDKVVSPIQDGVAAATTTAADTNTSPSSATDNRQQDSTLNKNASPESTLASQSTTRPQRNLPGTKEEKLYQWPQRPLDSIESAFALREYLQAIIRHDPHNVDLLISLPSGQDENSWLYEHLCQICLELNFLIVHLEPECTPEICPEMRAEEWLYYCATHPTPRECCAIDYLTHTLDGASALLNNFKFFPSR</sequence>
<proteinExistence type="predicted"/>
<name>A0A9P6FVU9_9FUNG</name>
<dbReference type="Proteomes" id="UP000780801">
    <property type="component" value="Unassembled WGS sequence"/>
</dbReference>
<evidence type="ECO:0000256" key="2">
    <source>
        <dbReference type="SAM" id="MobiDB-lite"/>
    </source>
</evidence>
<organism evidence="3 4">
    <name type="scientific">Lunasporangiospora selenospora</name>
    <dbReference type="NCBI Taxonomy" id="979761"/>
    <lineage>
        <taxon>Eukaryota</taxon>
        <taxon>Fungi</taxon>
        <taxon>Fungi incertae sedis</taxon>
        <taxon>Mucoromycota</taxon>
        <taxon>Mortierellomycotina</taxon>
        <taxon>Mortierellomycetes</taxon>
        <taxon>Mortierellales</taxon>
        <taxon>Mortierellaceae</taxon>
        <taxon>Lunasporangiospora</taxon>
    </lineage>
</organism>
<dbReference type="SUPFAM" id="SSF101152">
    <property type="entry name" value="Mob1/phocein"/>
    <property type="match status" value="1"/>
</dbReference>
<keyword evidence="1" id="KW-0862">Zinc</keyword>
<dbReference type="AlphaFoldDB" id="A0A9P6FVU9"/>
<accession>A0A9P6FVU9</accession>
<feature type="binding site" evidence="1">
    <location>
        <position position="163"/>
    </location>
    <ligand>
        <name>Zn(2+)</name>
        <dbReference type="ChEBI" id="CHEBI:29105"/>
    </ligand>
</feature>
<comment type="caution">
    <text evidence="3">The sequence shown here is derived from an EMBL/GenBank/DDBJ whole genome shotgun (WGS) entry which is preliminary data.</text>
</comment>
<dbReference type="EMBL" id="JAABOA010001174">
    <property type="protein sequence ID" value="KAF9582121.1"/>
    <property type="molecule type" value="Genomic_DNA"/>
</dbReference>
<reference evidence="3" key="1">
    <citation type="journal article" date="2020" name="Fungal Divers.">
        <title>Resolving the Mortierellaceae phylogeny through synthesis of multi-gene phylogenetics and phylogenomics.</title>
        <authorList>
            <person name="Vandepol N."/>
            <person name="Liber J."/>
            <person name="Desiro A."/>
            <person name="Na H."/>
            <person name="Kennedy M."/>
            <person name="Barry K."/>
            <person name="Grigoriev I.V."/>
            <person name="Miller A.N."/>
            <person name="O'Donnell K."/>
            <person name="Stajich J.E."/>
            <person name="Bonito G."/>
        </authorList>
    </citation>
    <scope>NUCLEOTIDE SEQUENCE</scope>
    <source>
        <strain evidence="3">KOD1015</strain>
    </source>
</reference>
<dbReference type="Pfam" id="PF03637">
    <property type="entry name" value="Mob1_phocein"/>
    <property type="match status" value="1"/>
</dbReference>